<evidence type="ECO:0000313" key="3">
    <source>
        <dbReference type="Proteomes" id="UP001054945"/>
    </source>
</evidence>
<reference evidence="2 3" key="1">
    <citation type="submission" date="2021-06" db="EMBL/GenBank/DDBJ databases">
        <title>Caerostris extrusa draft genome.</title>
        <authorList>
            <person name="Kono N."/>
            <person name="Arakawa K."/>
        </authorList>
    </citation>
    <scope>NUCLEOTIDE SEQUENCE [LARGE SCALE GENOMIC DNA]</scope>
</reference>
<evidence type="ECO:0000313" key="2">
    <source>
        <dbReference type="EMBL" id="GIY98129.1"/>
    </source>
</evidence>
<dbReference type="EMBL" id="BPLR01018260">
    <property type="protein sequence ID" value="GIY98129.1"/>
    <property type="molecule type" value="Genomic_DNA"/>
</dbReference>
<dbReference type="AlphaFoldDB" id="A0AAV4XVY3"/>
<proteinExistence type="predicted"/>
<protein>
    <submittedName>
        <fullName evidence="2">Uncharacterized protein</fullName>
    </submittedName>
</protein>
<keyword evidence="3" id="KW-1185">Reference proteome</keyword>
<feature type="region of interest" description="Disordered" evidence="1">
    <location>
        <begin position="65"/>
        <end position="90"/>
    </location>
</feature>
<sequence>MLVKENLPVVGSFWTVYSELPCSKTQTVYIVVHISWCNLLSPQFEVKTRLTSSQLRVRLLSTQKKNHLGSDKSDLGASLPLTGRERIISG</sequence>
<gene>
    <name evidence="2" type="ORF">CEXT_104941</name>
</gene>
<accession>A0AAV4XVY3</accession>
<evidence type="ECO:0000256" key="1">
    <source>
        <dbReference type="SAM" id="MobiDB-lite"/>
    </source>
</evidence>
<organism evidence="2 3">
    <name type="scientific">Caerostris extrusa</name>
    <name type="common">Bark spider</name>
    <name type="synonym">Caerostris bankana</name>
    <dbReference type="NCBI Taxonomy" id="172846"/>
    <lineage>
        <taxon>Eukaryota</taxon>
        <taxon>Metazoa</taxon>
        <taxon>Ecdysozoa</taxon>
        <taxon>Arthropoda</taxon>
        <taxon>Chelicerata</taxon>
        <taxon>Arachnida</taxon>
        <taxon>Araneae</taxon>
        <taxon>Araneomorphae</taxon>
        <taxon>Entelegynae</taxon>
        <taxon>Araneoidea</taxon>
        <taxon>Araneidae</taxon>
        <taxon>Caerostris</taxon>
    </lineage>
</organism>
<comment type="caution">
    <text evidence="2">The sequence shown here is derived from an EMBL/GenBank/DDBJ whole genome shotgun (WGS) entry which is preliminary data.</text>
</comment>
<name>A0AAV4XVY3_CAEEX</name>
<dbReference type="Proteomes" id="UP001054945">
    <property type="component" value="Unassembled WGS sequence"/>
</dbReference>